<name>A0A565CU00_9BRAS</name>
<organism evidence="3 4">
    <name type="scientific">Arabis nemorensis</name>
    <dbReference type="NCBI Taxonomy" id="586526"/>
    <lineage>
        <taxon>Eukaryota</taxon>
        <taxon>Viridiplantae</taxon>
        <taxon>Streptophyta</taxon>
        <taxon>Embryophyta</taxon>
        <taxon>Tracheophyta</taxon>
        <taxon>Spermatophyta</taxon>
        <taxon>Magnoliopsida</taxon>
        <taxon>eudicotyledons</taxon>
        <taxon>Gunneridae</taxon>
        <taxon>Pentapetalae</taxon>
        <taxon>rosids</taxon>
        <taxon>malvids</taxon>
        <taxon>Brassicales</taxon>
        <taxon>Brassicaceae</taxon>
        <taxon>Arabideae</taxon>
        <taxon>Arabis</taxon>
    </lineage>
</organism>
<comment type="caution">
    <text evidence="3">The sequence shown here is derived from an EMBL/GenBank/DDBJ whole genome shotgun (WGS) entry which is preliminary data.</text>
</comment>
<reference evidence="3" key="1">
    <citation type="submission" date="2019-07" db="EMBL/GenBank/DDBJ databases">
        <authorList>
            <person name="Dittberner H."/>
        </authorList>
    </citation>
    <scope>NUCLEOTIDE SEQUENCE [LARGE SCALE GENOMIC DNA]</scope>
</reference>
<dbReference type="PANTHER" id="PTHR44259">
    <property type="entry name" value="OS07G0183000 PROTEIN-RELATED"/>
    <property type="match status" value="1"/>
</dbReference>
<evidence type="ECO:0000313" key="3">
    <source>
        <dbReference type="EMBL" id="VVB17175.1"/>
    </source>
</evidence>
<dbReference type="InterPro" id="IPR050942">
    <property type="entry name" value="F-box_BR-signaling"/>
</dbReference>
<sequence>MKTRNSSGRWSELPMDILRSVLERLSFMDFHRSKIVCSNWYLCLKQTLLPKAGPPLLMLFPEDGDCVMCNPNEDRVYKSKHDFSGFQFLAKCGKWFLVVDPELNLSIRDLFSETKIDLPPLESIDEGATYSLERVKDKELMEKVCTPDDFGSPYCGPRTTEDLRGVLWVDEDTEELEYVVVWRFDTSHYIGFCKNGYDHHLGTPTHPGLYRKSIR</sequence>
<feature type="domain" description="F-box" evidence="1">
    <location>
        <begin position="10"/>
        <end position="45"/>
    </location>
</feature>
<dbReference type="EMBL" id="CABITT030000008">
    <property type="protein sequence ID" value="VVB17175.1"/>
    <property type="molecule type" value="Genomic_DNA"/>
</dbReference>
<dbReference type="InterPro" id="IPR036047">
    <property type="entry name" value="F-box-like_dom_sf"/>
</dbReference>
<accession>A0A565CU00</accession>
<dbReference type="InterPro" id="IPR001810">
    <property type="entry name" value="F-box_dom"/>
</dbReference>
<dbReference type="Proteomes" id="UP000489600">
    <property type="component" value="Unassembled WGS sequence"/>
</dbReference>
<proteinExistence type="predicted"/>
<dbReference type="InterPro" id="IPR005174">
    <property type="entry name" value="KIB1-4_b-propeller"/>
</dbReference>
<evidence type="ECO:0000313" key="4">
    <source>
        <dbReference type="Proteomes" id="UP000489600"/>
    </source>
</evidence>
<evidence type="ECO:0000259" key="2">
    <source>
        <dbReference type="Pfam" id="PF03478"/>
    </source>
</evidence>
<dbReference type="Pfam" id="PF00646">
    <property type="entry name" value="F-box"/>
    <property type="match status" value="1"/>
</dbReference>
<dbReference type="SUPFAM" id="SSF81383">
    <property type="entry name" value="F-box domain"/>
    <property type="match status" value="1"/>
</dbReference>
<keyword evidence="4" id="KW-1185">Reference proteome</keyword>
<dbReference type="PANTHER" id="PTHR44259:SF31">
    <property type="entry name" value="F-BOX FAMILY PROTEIN"/>
    <property type="match status" value="1"/>
</dbReference>
<evidence type="ECO:0000259" key="1">
    <source>
        <dbReference type="Pfam" id="PF00646"/>
    </source>
</evidence>
<dbReference type="OrthoDB" id="1083899at2759"/>
<protein>
    <submittedName>
        <fullName evidence="3">Uncharacterized protein</fullName>
    </submittedName>
</protein>
<dbReference type="Pfam" id="PF03478">
    <property type="entry name" value="Beta-prop_KIB1-4"/>
    <property type="match status" value="1"/>
</dbReference>
<dbReference type="AlphaFoldDB" id="A0A565CU00"/>
<feature type="domain" description="KIB1-4 beta-propeller" evidence="2">
    <location>
        <begin position="70"/>
        <end position="200"/>
    </location>
</feature>
<gene>
    <name evidence="3" type="ORF">ANE_LOCUS27619</name>
</gene>
<dbReference type="Gene3D" id="1.20.1280.50">
    <property type="match status" value="1"/>
</dbReference>